<sequence length="149" mass="17575">MNFFINSFIFGIILIFSFGNSSKIEQQYFTNLVDKNAFRMSFGKRTLLKTINSPYSSSSSDLSQFIDKNSFRMSFGKRSPFLKNNEEKYYQKQQIRKKIISIPIIYDLNKEILPYQIVRQVKQHKSLLSPDSLFNKRLDRNLFNIGFGK</sequence>
<evidence type="ECO:0000256" key="1">
    <source>
        <dbReference type="SAM" id="SignalP"/>
    </source>
</evidence>
<dbReference type="Proteomes" id="UP000605970">
    <property type="component" value="Unassembled WGS sequence"/>
</dbReference>
<feature type="chain" id="PRO_5035790150" evidence="1">
    <location>
        <begin position="22"/>
        <end position="149"/>
    </location>
</feature>
<organism evidence="2 3">
    <name type="scientific">Meloidogyne graminicola</name>
    <dbReference type="NCBI Taxonomy" id="189291"/>
    <lineage>
        <taxon>Eukaryota</taxon>
        <taxon>Metazoa</taxon>
        <taxon>Ecdysozoa</taxon>
        <taxon>Nematoda</taxon>
        <taxon>Chromadorea</taxon>
        <taxon>Rhabditida</taxon>
        <taxon>Tylenchina</taxon>
        <taxon>Tylenchomorpha</taxon>
        <taxon>Tylenchoidea</taxon>
        <taxon>Meloidogynidae</taxon>
        <taxon>Meloidogyninae</taxon>
        <taxon>Meloidogyne</taxon>
    </lineage>
</organism>
<proteinExistence type="predicted"/>
<keyword evidence="3" id="KW-1185">Reference proteome</keyword>
<gene>
    <name evidence="2" type="ORF">Mgra_00008420</name>
</gene>
<dbReference type="AlphaFoldDB" id="A0A8S9ZFV1"/>
<protein>
    <submittedName>
        <fullName evidence="2">Uncharacterized protein</fullName>
    </submittedName>
</protein>
<dbReference type="EMBL" id="JABEBT010000110">
    <property type="protein sequence ID" value="KAF7632168.1"/>
    <property type="molecule type" value="Genomic_DNA"/>
</dbReference>
<comment type="caution">
    <text evidence="2">The sequence shown here is derived from an EMBL/GenBank/DDBJ whole genome shotgun (WGS) entry which is preliminary data.</text>
</comment>
<dbReference type="OrthoDB" id="5789685at2759"/>
<keyword evidence="1" id="KW-0732">Signal</keyword>
<reference evidence="2" key="1">
    <citation type="journal article" date="2020" name="Ecol. Evol.">
        <title>Genome structure and content of the rice root-knot nematode (Meloidogyne graminicola).</title>
        <authorList>
            <person name="Phan N.T."/>
            <person name="Danchin E.G.J."/>
            <person name="Klopp C."/>
            <person name="Perfus-Barbeoch L."/>
            <person name="Kozlowski D.K."/>
            <person name="Koutsovoulos G.D."/>
            <person name="Lopez-Roques C."/>
            <person name="Bouchez O."/>
            <person name="Zahm M."/>
            <person name="Besnard G."/>
            <person name="Bellafiore S."/>
        </authorList>
    </citation>
    <scope>NUCLEOTIDE SEQUENCE</scope>
    <source>
        <strain evidence="2">VN-18</strain>
    </source>
</reference>
<accession>A0A8S9ZFV1</accession>
<evidence type="ECO:0000313" key="3">
    <source>
        <dbReference type="Proteomes" id="UP000605970"/>
    </source>
</evidence>
<name>A0A8S9ZFV1_9BILA</name>
<feature type="signal peptide" evidence="1">
    <location>
        <begin position="1"/>
        <end position="21"/>
    </location>
</feature>
<evidence type="ECO:0000313" key="2">
    <source>
        <dbReference type="EMBL" id="KAF7632168.1"/>
    </source>
</evidence>